<dbReference type="GeneTree" id="ENSGT00390000018842"/>
<reference evidence="2" key="3">
    <citation type="submission" date="2025-09" db="UniProtKB">
        <authorList>
            <consortium name="Ensembl"/>
        </authorList>
    </citation>
    <scope>IDENTIFICATION</scope>
</reference>
<dbReference type="PROSITE" id="PS50172">
    <property type="entry name" value="BRCT"/>
    <property type="match status" value="1"/>
</dbReference>
<evidence type="ECO:0000259" key="1">
    <source>
        <dbReference type="PROSITE" id="PS50172"/>
    </source>
</evidence>
<dbReference type="InterPro" id="IPR022047">
    <property type="entry name" value="Microcephalin-like"/>
</dbReference>
<dbReference type="Ensembl" id="ENSONIT00000081706.1">
    <property type="protein sequence ID" value="ENSONIP00000054390.1"/>
    <property type="gene ID" value="ENSONIG00000030006.1"/>
</dbReference>
<name>A0A669D814_ORENI</name>
<accession>A0A669D814</accession>
<keyword evidence="3" id="KW-1185">Reference proteome</keyword>
<dbReference type="Gene3D" id="3.40.50.10190">
    <property type="entry name" value="BRCT domain"/>
    <property type="match status" value="1"/>
</dbReference>
<reference evidence="3" key="1">
    <citation type="submission" date="2012-01" db="EMBL/GenBank/DDBJ databases">
        <title>The Genome Sequence of Oreochromis niloticus (Nile Tilapia).</title>
        <authorList>
            <consortium name="Broad Institute Genome Assembly Team"/>
            <consortium name="Broad Institute Sequencing Platform"/>
            <person name="Di Palma F."/>
            <person name="Johnson J."/>
            <person name="Lander E.S."/>
            <person name="Lindblad-Toh K."/>
        </authorList>
    </citation>
    <scope>NUCLEOTIDE SEQUENCE [LARGE SCALE GENOMIC DNA]</scope>
</reference>
<dbReference type="CDD" id="cd17716">
    <property type="entry name" value="BRCT_microcephalin_rpt1"/>
    <property type="match status" value="1"/>
</dbReference>
<proteinExistence type="predicted"/>
<feature type="domain" description="BRCT" evidence="1">
    <location>
        <begin position="50"/>
        <end position="96"/>
    </location>
</feature>
<dbReference type="OMA" id="ISYVEVW"/>
<dbReference type="Pfam" id="PF12738">
    <property type="entry name" value="PTCB-BRCT"/>
    <property type="match status" value="1"/>
</dbReference>
<evidence type="ECO:0000313" key="3">
    <source>
        <dbReference type="Proteomes" id="UP000005207"/>
    </source>
</evidence>
<protein>
    <recommendedName>
        <fullName evidence="1">BRCT domain-containing protein</fullName>
    </recommendedName>
</protein>
<organism evidence="2 3">
    <name type="scientific">Oreochromis niloticus</name>
    <name type="common">Nile tilapia</name>
    <name type="synonym">Tilapia nilotica</name>
    <dbReference type="NCBI Taxonomy" id="8128"/>
    <lineage>
        <taxon>Eukaryota</taxon>
        <taxon>Metazoa</taxon>
        <taxon>Chordata</taxon>
        <taxon>Craniata</taxon>
        <taxon>Vertebrata</taxon>
        <taxon>Euteleostomi</taxon>
        <taxon>Actinopterygii</taxon>
        <taxon>Neopterygii</taxon>
        <taxon>Teleostei</taxon>
        <taxon>Neoteleostei</taxon>
        <taxon>Acanthomorphata</taxon>
        <taxon>Ovalentaria</taxon>
        <taxon>Cichlomorphae</taxon>
        <taxon>Cichliformes</taxon>
        <taxon>Cichlidae</taxon>
        <taxon>African cichlids</taxon>
        <taxon>Pseudocrenilabrinae</taxon>
        <taxon>Oreochromini</taxon>
        <taxon>Oreochromis</taxon>
    </lineage>
</organism>
<dbReference type="PANTHER" id="PTHR14625:SF3">
    <property type="entry name" value="MICROCEPHALIN"/>
    <property type="match status" value="1"/>
</dbReference>
<reference evidence="2" key="2">
    <citation type="submission" date="2025-08" db="UniProtKB">
        <authorList>
            <consortium name="Ensembl"/>
        </authorList>
    </citation>
    <scope>IDENTIFICATION</scope>
</reference>
<dbReference type="InParanoid" id="A0A669D814"/>
<dbReference type="InterPro" id="IPR036420">
    <property type="entry name" value="BRCT_dom_sf"/>
</dbReference>
<dbReference type="SUPFAM" id="SSF52113">
    <property type="entry name" value="BRCT domain"/>
    <property type="match status" value="1"/>
</dbReference>
<evidence type="ECO:0000313" key="2">
    <source>
        <dbReference type="Ensembl" id="ENSONIP00000054390.1"/>
    </source>
</evidence>
<dbReference type="InterPro" id="IPR001357">
    <property type="entry name" value="BRCT_dom"/>
</dbReference>
<dbReference type="GO" id="GO:0000278">
    <property type="term" value="P:mitotic cell cycle"/>
    <property type="evidence" value="ECO:0007669"/>
    <property type="project" value="TreeGrafter"/>
</dbReference>
<dbReference type="Proteomes" id="UP000005207">
    <property type="component" value="Linkage group LG13"/>
</dbReference>
<dbReference type="AlphaFoldDB" id="A0A669D814"/>
<dbReference type="PANTHER" id="PTHR14625">
    <property type="entry name" value="MICROCEPHALIN"/>
    <property type="match status" value="1"/>
</dbReference>
<sequence>ICSRSLNQGSECKLDGLLVMPRVSKNVVAYVDVWSTDKTGNYSKTFVQQLLEMGAQVSKTFNKQVTHVVFQSGRPATWRKAKKSNVHLVTVLWIRR</sequence>